<dbReference type="AlphaFoldDB" id="A0AAN9EMM1"/>
<protein>
    <submittedName>
        <fullName evidence="2">Uncharacterized protein</fullName>
    </submittedName>
</protein>
<comment type="caution">
    <text evidence="2">The sequence shown here is derived from an EMBL/GenBank/DDBJ whole genome shotgun (WGS) entry which is preliminary data.</text>
</comment>
<name>A0AAN9EMM1_CROPI</name>
<keyword evidence="3" id="KW-1185">Reference proteome</keyword>
<feature type="region of interest" description="Disordered" evidence="1">
    <location>
        <begin position="21"/>
        <end position="42"/>
    </location>
</feature>
<feature type="region of interest" description="Disordered" evidence="1">
    <location>
        <begin position="56"/>
        <end position="83"/>
    </location>
</feature>
<sequence length="83" mass="8991">MATKAADQEEAALEALLVAMARNNGGDTEPRPRRKASRHSRLPWLAKTKAEVVTFVHGDGDGNGGEEGKSQHEQRPDIEIASQ</sequence>
<organism evidence="2 3">
    <name type="scientific">Crotalaria pallida</name>
    <name type="common">Smooth rattlebox</name>
    <name type="synonym">Crotalaria striata</name>
    <dbReference type="NCBI Taxonomy" id="3830"/>
    <lineage>
        <taxon>Eukaryota</taxon>
        <taxon>Viridiplantae</taxon>
        <taxon>Streptophyta</taxon>
        <taxon>Embryophyta</taxon>
        <taxon>Tracheophyta</taxon>
        <taxon>Spermatophyta</taxon>
        <taxon>Magnoliopsida</taxon>
        <taxon>eudicotyledons</taxon>
        <taxon>Gunneridae</taxon>
        <taxon>Pentapetalae</taxon>
        <taxon>rosids</taxon>
        <taxon>fabids</taxon>
        <taxon>Fabales</taxon>
        <taxon>Fabaceae</taxon>
        <taxon>Papilionoideae</taxon>
        <taxon>50 kb inversion clade</taxon>
        <taxon>genistoids sensu lato</taxon>
        <taxon>core genistoids</taxon>
        <taxon>Crotalarieae</taxon>
        <taxon>Crotalaria</taxon>
    </lineage>
</organism>
<proteinExistence type="predicted"/>
<reference evidence="2 3" key="1">
    <citation type="submission" date="2024-01" db="EMBL/GenBank/DDBJ databases">
        <title>The genomes of 5 underutilized Papilionoideae crops provide insights into root nodulation and disease resistanc.</title>
        <authorList>
            <person name="Yuan L."/>
        </authorList>
    </citation>
    <scope>NUCLEOTIDE SEQUENCE [LARGE SCALE GENOMIC DNA]</scope>
    <source>
        <strain evidence="2">ZHUSHIDOU_FW_LH</strain>
        <tissue evidence="2">Leaf</tissue>
    </source>
</reference>
<accession>A0AAN9EMM1</accession>
<evidence type="ECO:0000313" key="2">
    <source>
        <dbReference type="EMBL" id="KAK7260052.1"/>
    </source>
</evidence>
<evidence type="ECO:0000256" key="1">
    <source>
        <dbReference type="SAM" id="MobiDB-lite"/>
    </source>
</evidence>
<dbReference type="Proteomes" id="UP001372338">
    <property type="component" value="Unassembled WGS sequence"/>
</dbReference>
<feature type="compositionally biased region" description="Basic residues" evidence="1">
    <location>
        <begin position="32"/>
        <end position="41"/>
    </location>
</feature>
<evidence type="ECO:0000313" key="3">
    <source>
        <dbReference type="Proteomes" id="UP001372338"/>
    </source>
</evidence>
<gene>
    <name evidence="2" type="ORF">RIF29_25786</name>
</gene>
<dbReference type="EMBL" id="JAYWIO010000005">
    <property type="protein sequence ID" value="KAK7260052.1"/>
    <property type="molecule type" value="Genomic_DNA"/>
</dbReference>
<feature type="compositionally biased region" description="Basic and acidic residues" evidence="1">
    <location>
        <begin position="66"/>
        <end position="83"/>
    </location>
</feature>